<dbReference type="OrthoDB" id="10013535at2759"/>
<feature type="compositionally biased region" description="Polar residues" evidence="1">
    <location>
        <begin position="14"/>
        <end position="33"/>
    </location>
</feature>
<accession>V8NCD8</accession>
<dbReference type="InterPro" id="IPR022179">
    <property type="entry name" value="CFAP276"/>
</dbReference>
<dbReference type="Proteomes" id="UP000018936">
    <property type="component" value="Unassembled WGS sequence"/>
</dbReference>
<gene>
    <name evidence="2" type="ORF">L345_14512</name>
</gene>
<comment type="caution">
    <text evidence="2">The sequence shown here is derived from an EMBL/GenBank/DDBJ whole genome shotgun (WGS) entry which is preliminary data.</text>
</comment>
<dbReference type="AlphaFoldDB" id="V8NCD8"/>
<protein>
    <submittedName>
        <fullName evidence="2">Uncharacterized protein</fullName>
    </submittedName>
</protein>
<dbReference type="Pfam" id="PF12494">
    <property type="entry name" value="DUF3695"/>
    <property type="match status" value="1"/>
</dbReference>
<feature type="non-terminal residue" evidence="2">
    <location>
        <position position="65"/>
    </location>
</feature>
<evidence type="ECO:0000256" key="1">
    <source>
        <dbReference type="SAM" id="MobiDB-lite"/>
    </source>
</evidence>
<feature type="region of interest" description="Disordered" evidence="1">
    <location>
        <begin position="1"/>
        <end position="33"/>
    </location>
</feature>
<dbReference type="EMBL" id="AZIM01005254">
    <property type="protein sequence ID" value="ETE59755.1"/>
    <property type="molecule type" value="Genomic_DNA"/>
</dbReference>
<name>V8NCD8_OPHHA</name>
<reference evidence="2 3" key="1">
    <citation type="journal article" date="2013" name="Proc. Natl. Acad. Sci. U.S.A.">
        <title>The king cobra genome reveals dynamic gene evolution and adaptation in the snake venom system.</title>
        <authorList>
            <person name="Vonk F.J."/>
            <person name="Casewell N.R."/>
            <person name="Henkel C.V."/>
            <person name="Heimberg A.M."/>
            <person name="Jansen H.J."/>
            <person name="McCleary R.J."/>
            <person name="Kerkkamp H.M."/>
            <person name="Vos R.A."/>
            <person name="Guerreiro I."/>
            <person name="Calvete J.J."/>
            <person name="Wuster W."/>
            <person name="Woods A.E."/>
            <person name="Logan J.M."/>
            <person name="Harrison R.A."/>
            <person name="Castoe T.A."/>
            <person name="de Koning A.P."/>
            <person name="Pollock D.D."/>
            <person name="Yandell M."/>
            <person name="Calderon D."/>
            <person name="Renjifo C."/>
            <person name="Currier R.B."/>
            <person name="Salgado D."/>
            <person name="Pla D."/>
            <person name="Sanz L."/>
            <person name="Hyder A.S."/>
            <person name="Ribeiro J.M."/>
            <person name="Arntzen J.W."/>
            <person name="van den Thillart G.E."/>
            <person name="Boetzer M."/>
            <person name="Pirovano W."/>
            <person name="Dirks R.P."/>
            <person name="Spaink H.P."/>
            <person name="Duboule D."/>
            <person name="McGlinn E."/>
            <person name="Kini R.M."/>
            <person name="Richardson M.K."/>
        </authorList>
    </citation>
    <scope>NUCLEOTIDE SEQUENCE</scope>
    <source>
        <tissue evidence="2">Blood</tissue>
    </source>
</reference>
<evidence type="ECO:0000313" key="2">
    <source>
        <dbReference type="EMBL" id="ETE59755.1"/>
    </source>
</evidence>
<proteinExistence type="predicted"/>
<feature type="non-terminal residue" evidence="2">
    <location>
        <position position="1"/>
    </location>
</feature>
<sequence length="65" mass="7596">MSPARNSFPFPNYENENTYSGNRDAQKSSYCMPSHLSQQQDTWNRLHGNATLASIRREVWYSEPE</sequence>
<organism evidence="2 3">
    <name type="scientific">Ophiophagus hannah</name>
    <name type="common">King cobra</name>
    <name type="synonym">Naja hannah</name>
    <dbReference type="NCBI Taxonomy" id="8665"/>
    <lineage>
        <taxon>Eukaryota</taxon>
        <taxon>Metazoa</taxon>
        <taxon>Chordata</taxon>
        <taxon>Craniata</taxon>
        <taxon>Vertebrata</taxon>
        <taxon>Euteleostomi</taxon>
        <taxon>Lepidosauria</taxon>
        <taxon>Squamata</taxon>
        <taxon>Bifurcata</taxon>
        <taxon>Unidentata</taxon>
        <taxon>Episquamata</taxon>
        <taxon>Toxicofera</taxon>
        <taxon>Serpentes</taxon>
        <taxon>Colubroidea</taxon>
        <taxon>Elapidae</taxon>
        <taxon>Elapinae</taxon>
        <taxon>Ophiophagus</taxon>
    </lineage>
</organism>
<evidence type="ECO:0000313" key="3">
    <source>
        <dbReference type="Proteomes" id="UP000018936"/>
    </source>
</evidence>
<keyword evidence="3" id="KW-1185">Reference proteome</keyword>